<keyword evidence="5" id="KW-1185">Reference proteome</keyword>
<feature type="domain" description="Enoyl reductase (ER)" evidence="3">
    <location>
        <begin position="20"/>
        <end position="335"/>
    </location>
</feature>
<dbReference type="Gene3D" id="3.40.50.720">
    <property type="entry name" value="NAD(P)-binding Rossmann-like Domain"/>
    <property type="match status" value="1"/>
</dbReference>
<dbReference type="SMART" id="SM00829">
    <property type="entry name" value="PKS_ER"/>
    <property type="match status" value="1"/>
</dbReference>
<dbReference type="OrthoDB" id="9787435at2"/>
<evidence type="ECO:0000313" key="4">
    <source>
        <dbReference type="EMBL" id="RAJ11510.1"/>
    </source>
</evidence>
<organism evidence="4 5">
    <name type="scientific">Arenibacter echinorum</name>
    <dbReference type="NCBI Taxonomy" id="440515"/>
    <lineage>
        <taxon>Bacteria</taxon>
        <taxon>Pseudomonadati</taxon>
        <taxon>Bacteroidota</taxon>
        <taxon>Flavobacteriia</taxon>
        <taxon>Flavobacteriales</taxon>
        <taxon>Flavobacteriaceae</taxon>
        <taxon>Arenibacter</taxon>
    </lineage>
</organism>
<dbReference type="Proteomes" id="UP000249696">
    <property type="component" value="Unassembled WGS sequence"/>
</dbReference>
<dbReference type="InterPro" id="IPR013149">
    <property type="entry name" value="ADH-like_C"/>
</dbReference>
<accession>A0A327R428</accession>
<dbReference type="SUPFAM" id="SSF51735">
    <property type="entry name" value="NAD(P)-binding Rossmann-fold domains"/>
    <property type="match status" value="1"/>
</dbReference>
<dbReference type="PANTHER" id="PTHR48106">
    <property type="entry name" value="QUINONE OXIDOREDUCTASE PIG3-RELATED"/>
    <property type="match status" value="1"/>
</dbReference>
<dbReference type="Pfam" id="PF00107">
    <property type="entry name" value="ADH_zinc_N"/>
    <property type="match status" value="1"/>
</dbReference>
<dbReference type="Pfam" id="PF08240">
    <property type="entry name" value="ADH_N"/>
    <property type="match status" value="1"/>
</dbReference>
<dbReference type="SUPFAM" id="SSF50129">
    <property type="entry name" value="GroES-like"/>
    <property type="match status" value="1"/>
</dbReference>
<dbReference type="GO" id="GO:0016651">
    <property type="term" value="F:oxidoreductase activity, acting on NAD(P)H"/>
    <property type="evidence" value="ECO:0007669"/>
    <property type="project" value="TreeGrafter"/>
</dbReference>
<gene>
    <name evidence="4" type="ORF">LV92_02438</name>
</gene>
<name>A0A327R428_9FLAO</name>
<evidence type="ECO:0000256" key="1">
    <source>
        <dbReference type="ARBA" id="ARBA00022857"/>
    </source>
</evidence>
<dbReference type="InterPro" id="IPR013154">
    <property type="entry name" value="ADH-like_N"/>
</dbReference>
<keyword evidence="2" id="KW-0560">Oxidoreductase</keyword>
<dbReference type="PANTHER" id="PTHR48106:SF18">
    <property type="entry name" value="QUINONE OXIDOREDUCTASE PIG3"/>
    <property type="match status" value="1"/>
</dbReference>
<evidence type="ECO:0000256" key="2">
    <source>
        <dbReference type="ARBA" id="ARBA00023002"/>
    </source>
</evidence>
<dbReference type="InterPro" id="IPR011032">
    <property type="entry name" value="GroES-like_sf"/>
</dbReference>
<dbReference type="InterPro" id="IPR020843">
    <property type="entry name" value="ER"/>
</dbReference>
<protein>
    <submittedName>
        <fullName evidence="4">NADPH:quinone reductase-like Zn-dependent oxidoreductase</fullName>
    </submittedName>
</protein>
<dbReference type="GO" id="GO:0070402">
    <property type="term" value="F:NADPH binding"/>
    <property type="evidence" value="ECO:0007669"/>
    <property type="project" value="TreeGrafter"/>
</dbReference>
<dbReference type="RefSeq" id="WP_111623899.1">
    <property type="nucleotide sequence ID" value="NZ_QLLN01000004.1"/>
</dbReference>
<evidence type="ECO:0000259" key="3">
    <source>
        <dbReference type="SMART" id="SM00829"/>
    </source>
</evidence>
<dbReference type="AlphaFoldDB" id="A0A327R428"/>
<dbReference type="InterPro" id="IPR036291">
    <property type="entry name" value="NAD(P)-bd_dom_sf"/>
</dbReference>
<dbReference type="EMBL" id="QLLN01000004">
    <property type="protein sequence ID" value="RAJ11510.1"/>
    <property type="molecule type" value="Genomic_DNA"/>
</dbReference>
<comment type="caution">
    <text evidence="4">The sequence shown here is derived from an EMBL/GenBank/DDBJ whole genome shotgun (WGS) entry which is preliminary data.</text>
</comment>
<proteinExistence type="predicted"/>
<reference evidence="4 5" key="1">
    <citation type="submission" date="2018-06" db="EMBL/GenBank/DDBJ databases">
        <title>Genomic Encyclopedia of Archaeal and Bacterial Type Strains, Phase II (KMG-II): from individual species to whole genera.</title>
        <authorList>
            <person name="Goeker M."/>
        </authorList>
    </citation>
    <scope>NUCLEOTIDE SEQUENCE [LARGE SCALE GENOMIC DNA]</scope>
    <source>
        <strain evidence="4 5">DSM 23522</strain>
    </source>
</reference>
<evidence type="ECO:0000313" key="5">
    <source>
        <dbReference type="Proteomes" id="UP000249696"/>
    </source>
</evidence>
<sequence>MKKYNIPDTMTVVVLNSYSGADALSIEQRPVPTPGRNEVLVKVAFAPINPSDLATLTGYYGFKDPTPIVPGGEGSGEVVSSGSGFMARYFLGKRVACTGWGTGGGVWSEYVVKSVKGGVLSLNKSLSLEQGSMSFINPLTASAFIDISKKGGHKAILLTAAASSLGQKVNRLGRREGIQIVNVVRRDAQVELLKAQGADIVLNSNDERFEQQLHEVCHQTKTHLAFDAVAGPLTNQLLKAMPPNSKVTVFSALSRQSVQASPDLLIFENKRIDNFWLGPWMSQQNLLKTMLMWKRTQKQIPNHLKSDIRKIYPLQEVKEAIHDYRSQMTGGKILLRMS</sequence>
<keyword evidence="1" id="KW-0521">NADP</keyword>
<dbReference type="Gene3D" id="3.90.180.10">
    <property type="entry name" value="Medium-chain alcohol dehydrogenases, catalytic domain"/>
    <property type="match status" value="1"/>
</dbReference>